<sequence length="306" mass="35466">MLDVVEHLVGYARQPVTVGTAWHQLWEPSTFQWQHGQTPLSHIVVVVAALVAYVVISFGLRAWMRSRTPFGGPIFKAFVVLHNATLSGGSAIMVVGCAYATYEQYRLGQYDDLVEGALCDSKHITEQNNAVTNTHRWWLYVFYLSKFYEMIDTFILALKKKDLTFLQMYHHAIIVLLCWSWIDAKFFLAWYAMVVNATVHTFMYYYFGCQALGVRVWWKKWLTTGQLVQFGTVFMLLVVYMRVGFVQVEYGSAYPFLRVQNRCQGEAWAPIFSQLINVTFLYLFGELFVRLYHHKPTSKPGRAKKD</sequence>
<dbReference type="PANTHER" id="PTHR11157">
    <property type="entry name" value="FATTY ACID ACYL TRANSFERASE-RELATED"/>
    <property type="match status" value="1"/>
</dbReference>
<evidence type="ECO:0000256" key="8">
    <source>
        <dbReference type="ARBA" id="ARBA00023098"/>
    </source>
</evidence>
<dbReference type="EMBL" id="CH991558">
    <property type="protein sequence ID" value="EDQ87654.1"/>
    <property type="molecule type" value="Genomic_DNA"/>
</dbReference>
<dbReference type="GO" id="GO:0019367">
    <property type="term" value="P:fatty acid elongation, saturated fatty acid"/>
    <property type="evidence" value="ECO:0000318"/>
    <property type="project" value="GO_Central"/>
</dbReference>
<dbReference type="GeneID" id="5892829"/>
<comment type="catalytic activity">
    <reaction evidence="11">
        <text>a very-long-chain acyl-CoA + malonyl-CoA + H(+) = a very-long-chain 3-oxoacyl-CoA + CO2 + CoA</text>
        <dbReference type="Rhea" id="RHEA:32727"/>
        <dbReference type="ChEBI" id="CHEBI:15378"/>
        <dbReference type="ChEBI" id="CHEBI:16526"/>
        <dbReference type="ChEBI" id="CHEBI:57287"/>
        <dbReference type="ChEBI" id="CHEBI:57384"/>
        <dbReference type="ChEBI" id="CHEBI:90725"/>
        <dbReference type="ChEBI" id="CHEBI:90736"/>
        <dbReference type="EC" id="2.3.1.199"/>
    </reaction>
</comment>
<evidence type="ECO:0000256" key="11">
    <source>
        <dbReference type="ARBA" id="ARBA00047375"/>
    </source>
</evidence>
<accession>A9V469</accession>
<dbReference type="eggNOG" id="KOG3071">
    <property type="taxonomic scope" value="Eukaryota"/>
</dbReference>
<evidence type="ECO:0000313" key="13">
    <source>
        <dbReference type="EMBL" id="EDQ87654.1"/>
    </source>
</evidence>
<comment type="catalytic activity">
    <reaction evidence="12">
        <text>an acyl-CoA + malonyl-CoA + H(+) = a 3-oxoacyl-CoA + CO2 + CoA</text>
        <dbReference type="Rhea" id="RHEA:50252"/>
        <dbReference type="ChEBI" id="CHEBI:15378"/>
        <dbReference type="ChEBI" id="CHEBI:16526"/>
        <dbReference type="ChEBI" id="CHEBI:57287"/>
        <dbReference type="ChEBI" id="CHEBI:57384"/>
        <dbReference type="ChEBI" id="CHEBI:58342"/>
        <dbReference type="ChEBI" id="CHEBI:90726"/>
    </reaction>
    <physiologicalReaction direction="left-to-right" evidence="12">
        <dbReference type="Rhea" id="RHEA:50253"/>
    </physiologicalReaction>
</comment>
<dbReference type="PANTHER" id="PTHR11157:SF134">
    <property type="entry name" value="ELONGATION OF FATTY ACIDS PROTEIN 1-RELATED"/>
    <property type="match status" value="1"/>
</dbReference>
<keyword evidence="7 12" id="KW-1133">Transmembrane helix</keyword>
<dbReference type="AlphaFoldDB" id="A9V469"/>
<dbReference type="InterPro" id="IPR002076">
    <property type="entry name" value="ELO_fam"/>
</dbReference>
<feature type="transmembrane region" description="Helical" evidence="12">
    <location>
        <begin position="227"/>
        <end position="248"/>
    </location>
</feature>
<dbReference type="STRING" id="81824.A9V469"/>
<keyword evidence="6 12" id="KW-0276">Fatty acid metabolism</keyword>
<reference evidence="13 14" key="1">
    <citation type="journal article" date="2008" name="Nature">
        <title>The genome of the choanoflagellate Monosiga brevicollis and the origin of metazoans.</title>
        <authorList>
            <consortium name="JGI Sequencing"/>
            <person name="King N."/>
            <person name="Westbrook M.J."/>
            <person name="Young S.L."/>
            <person name="Kuo A."/>
            <person name="Abedin M."/>
            <person name="Chapman J."/>
            <person name="Fairclough S."/>
            <person name="Hellsten U."/>
            <person name="Isogai Y."/>
            <person name="Letunic I."/>
            <person name="Marr M."/>
            <person name="Pincus D."/>
            <person name="Putnam N."/>
            <person name="Rokas A."/>
            <person name="Wright K.J."/>
            <person name="Zuzow R."/>
            <person name="Dirks W."/>
            <person name="Good M."/>
            <person name="Goodstein D."/>
            <person name="Lemons D."/>
            <person name="Li W."/>
            <person name="Lyons J.B."/>
            <person name="Morris A."/>
            <person name="Nichols S."/>
            <person name="Richter D.J."/>
            <person name="Salamov A."/>
            <person name="Bork P."/>
            <person name="Lim W.A."/>
            <person name="Manning G."/>
            <person name="Miller W.T."/>
            <person name="McGinnis W."/>
            <person name="Shapiro H."/>
            <person name="Tjian R."/>
            <person name="Grigoriev I.V."/>
            <person name="Rokhsar D."/>
        </authorList>
    </citation>
    <scope>NUCLEOTIDE SEQUENCE [LARGE SCALE GENOMIC DNA]</scope>
    <source>
        <strain evidence="14">MX1 / ATCC 50154</strain>
    </source>
</reference>
<evidence type="ECO:0000256" key="3">
    <source>
        <dbReference type="ARBA" id="ARBA00022516"/>
    </source>
</evidence>
<dbReference type="GO" id="GO:0005789">
    <property type="term" value="C:endoplasmic reticulum membrane"/>
    <property type="evidence" value="ECO:0000318"/>
    <property type="project" value="GO_Central"/>
</dbReference>
<keyword evidence="5 12" id="KW-0812">Transmembrane</keyword>
<keyword evidence="9 12" id="KW-0472">Membrane</keyword>
<feature type="transmembrane region" description="Helical" evidence="12">
    <location>
        <begin position="40"/>
        <end position="63"/>
    </location>
</feature>
<protein>
    <recommendedName>
        <fullName evidence="12">Elongation of fatty acids protein</fullName>
        <ecNumber evidence="12">2.3.1.-</ecNumber>
    </recommendedName>
</protein>
<keyword evidence="8 12" id="KW-0443">Lipid metabolism</keyword>
<proteinExistence type="inferred from homology"/>
<comment type="subcellular location">
    <subcellularLocation>
        <location evidence="1">Membrane</location>
        <topology evidence="1">Multi-pass membrane protein</topology>
    </subcellularLocation>
</comment>
<evidence type="ECO:0000256" key="7">
    <source>
        <dbReference type="ARBA" id="ARBA00022989"/>
    </source>
</evidence>
<evidence type="ECO:0000256" key="12">
    <source>
        <dbReference type="RuleBase" id="RU361115"/>
    </source>
</evidence>
<evidence type="ECO:0000256" key="10">
    <source>
        <dbReference type="ARBA" id="ARBA00023160"/>
    </source>
</evidence>
<feature type="transmembrane region" description="Helical" evidence="12">
    <location>
        <begin position="75"/>
        <end position="102"/>
    </location>
</feature>
<dbReference type="GO" id="GO:0034626">
    <property type="term" value="P:fatty acid elongation, polyunsaturated fatty acid"/>
    <property type="evidence" value="ECO:0000318"/>
    <property type="project" value="GO_Central"/>
</dbReference>
<name>A9V469_MONBE</name>
<feature type="transmembrane region" description="Helical" evidence="12">
    <location>
        <begin position="165"/>
        <end position="182"/>
    </location>
</feature>
<evidence type="ECO:0000256" key="5">
    <source>
        <dbReference type="ARBA" id="ARBA00022692"/>
    </source>
</evidence>
<evidence type="ECO:0000256" key="9">
    <source>
        <dbReference type="ARBA" id="ARBA00023136"/>
    </source>
</evidence>
<dbReference type="GO" id="GO:0009922">
    <property type="term" value="F:fatty acid elongase activity"/>
    <property type="evidence" value="ECO:0000318"/>
    <property type="project" value="GO_Central"/>
</dbReference>
<evidence type="ECO:0000256" key="2">
    <source>
        <dbReference type="ARBA" id="ARBA00007263"/>
    </source>
</evidence>
<dbReference type="EC" id="2.3.1.-" evidence="12"/>
<dbReference type="Pfam" id="PF01151">
    <property type="entry name" value="ELO"/>
    <property type="match status" value="1"/>
</dbReference>
<feature type="transmembrane region" description="Helical" evidence="12">
    <location>
        <begin position="268"/>
        <end position="289"/>
    </location>
</feature>
<dbReference type="GO" id="GO:0042761">
    <property type="term" value="P:very long-chain fatty acid biosynthetic process"/>
    <property type="evidence" value="ECO:0000318"/>
    <property type="project" value="GO_Central"/>
</dbReference>
<organism evidence="13 14">
    <name type="scientific">Monosiga brevicollis</name>
    <name type="common">Choanoflagellate</name>
    <dbReference type="NCBI Taxonomy" id="81824"/>
    <lineage>
        <taxon>Eukaryota</taxon>
        <taxon>Choanoflagellata</taxon>
        <taxon>Craspedida</taxon>
        <taxon>Salpingoecidae</taxon>
        <taxon>Monosiga</taxon>
    </lineage>
</organism>
<dbReference type="KEGG" id="mbr:MONBRDRAFT_33213"/>
<evidence type="ECO:0000313" key="14">
    <source>
        <dbReference type="Proteomes" id="UP000001357"/>
    </source>
</evidence>
<keyword evidence="10 12" id="KW-0275">Fatty acid biosynthesis</keyword>
<keyword evidence="14" id="KW-1185">Reference proteome</keyword>
<evidence type="ECO:0000256" key="4">
    <source>
        <dbReference type="ARBA" id="ARBA00022679"/>
    </source>
</evidence>
<keyword evidence="4 12" id="KW-0808">Transferase</keyword>
<dbReference type="OMA" id="WIFCFPP"/>
<dbReference type="Proteomes" id="UP000001357">
    <property type="component" value="Unassembled WGS sequence"/>
</dbReference>
<gene>
    <name evidence="13" type="ORF">MONBRDRAFT_33213</name>
</gene>
<evidence type="ECO:0000256" key="1">
    <source>
        <dbReference type="ARBA" id="ARBA00004141"/>
    </source>
</evidence>
<comment type="similarity">
    <text evidence="2 12">Belongs to the ELO family.</text>
</comment>
<feature type="transmembrane region" description="Helical" evidence="12">
    <location>
        <begin position="188"/>
        <end position="207"/>
    </location>
</feature>
<dbReference type="GO" id="GO:0030148">
    <property type="term" value="P:sphingolipid biosynthetic process"/>
    <property type="evidence" value="ECO:0000318"/>
    <property type="project" value="GO_Central"/>
</dbReference>
<dbReference type="RefSeq" id="XP_001747574.1">
    <property type="nucleotide sequence ID" value="XM_001747522.1"/>
</dbReference>
<evidence type="ECO:0000256" key="6">
    <source>
        <dbReference type="ARBA" id="ARBA00022832"/>
    </source>
</evidence>
<dbReference type="InParanoid" id="A9V469"/>
<dbReference type="GO" id="GO:0034625">
    <property type="term" value="P:fatty acid elongation, monounsaturated fatty acid"/>
    <property type="evidence" value="ECO:0000318"/>
    <property type="project" value="GO_Central"/>
</dbReference>
<keyword evidence="3 12" id="KW-0444">Lipid biosynthesis</keyword>